<dbReference type="PANTHER" id="PTHR37534:SF17">
    <property type="entry name" value="ZN(2)-C6 FUNGAL-TYPE DOMAIN-CONTAINING PROTEIN"/>
    <property type="match status" value="1"/>
</dbReference>
<organism evidence="3 4">
    <name type="scientific">Cyphellophora attinorum</name>
    <dbReference type="NCBI Taxonomy" id="1664694"/>
    <lineage>
        <taxon>Eukaryota</taxon>
        <taxon>Fungi</taxon>
        <taxon>Dikarya</taxon>
        <taxon>Ascomycota</taxon>
        <taxon>Pezizomycotina</taxon>
        <taxon>Eurotiomycetes</taxon>
        <taxon>Chaetothyriomycetidae</taxon>
        <taxon>Chaetothyriales</taxon>
        <taxon>Cyphellophoraceae</taxon>
        <taxon>Cyphellophora</taxon>
    </lineage>
</organism>
<protein>
    <submittedName>
        <fullName evidence="3">Uncharacterized protein</fullName>
    </submittedName>
</protein>
<keyword evidence="2" id="KW-0539">Nucleus</keyword>
<evidence type="ECO:0000313" key="3">
    <source>
        <dbReference type="EMBL" id="KPI39982.1"/>
    </source>
</evidence>
<evidence type="ECO:0000256" key="1">
    <source>
        <dbReference type="ARBA" id="ARBA00004123"/>
    </source>
</evidence>
<accession>A0A0N1H922</accession>
<dbReference type="GO" id="GO:0045944">
    <property type="term" value="P:positive regulation of transcription by RNA polymerase II"/>
    <property type="evidence" value="ECO:0007669"/>
    <property type="project" value="TreeGrafter"/>
</dbReference>
<dbReference type="Proteomes" id="UP000038010">
    <property type="component" value="Unassembled WGS sequence"/>
</dbReference>
<reference evidence="3 4" key="1">
    <citation type="submission" date="2015-06" db="EMBL/GenBank/DDBJ databases">
        <title>Draft genome of the ant-associated black yeast Phialophora attae CBS 131958.</title>
        <authorList>
            <person name="Moreno L.F."/>
            <person name="Stielow B.J."/>
            <person name="de Hoog S."/>
            <person name="Vicente V.A."/>
            <person name="Weiss V.A."/>
            <person name="de Vries M."/>
            <person name="Cruz L.M."/>
            <person name="Souza E.M."/>
        </authorList>
    </citation>
    <scope>NUCLEOTIDE SEQUENCE [LARGE SCALE GENOMIC DNA]</scope>
    <source>
        <strain evidence="3 4">CBS 131958</strain>
    </source>
</reference>
<gene>
    <name evidence="3" type="ORF">AB675_11576</name>
</gene>
<evidence type="ECO:0000256" key="2">
    <source>
        <dbReference type="ARBA" id="ARBA00023242"/>
    </source>
</evidence>
<dbReference type="STRING" id="1664694.A0A0N1H922"/>
<dbReference type="OrthoDB" id="3477330at2759"/>
<dbReference type="VEuPathDB" id="FungiDB:AB675_11576"/>
<evidence type="ECO:0000313" key="4">
    <source>
        <dbReference type="Proteomes" id="UP000038010"/>
    </source>
</evidence>
<dbReference type="GO" id="GO:0000976">
    <property type="term" value="F:transcription cis-regulatory region binding"/>
    <property type="evidence" value="ECO:0007669"/>
    <property type="project" value="TreeGrafter"/>
</dbReference>
<dbReference type="Pfam" id="PF11951">
    <property type="entry name" value="Fungal_trans_2"/>
    <property type="match status" value="1"/>
</dbReference>
<dbReference type="EMBL" id="LFJN01000013">
    <property type="protein sequence ID" value="KPI39982.1"/>
    <property type="molecule type" value="Genomic_DNA"/>
</dbReference>
<dbReference type="InterPro" id="IPR021858">
    <property type="entry name" value="Fun_TF"/>
</dbReference>
<proteinExistence type="predicted"/>
<comment type="caution">
    <text evidence="3">The sequence shown here is derived from an EMBL/GenBank/DDBJ whole genome shotgun (WGS) entry which is preliminary data.</text>
</comment>
<name>A0A0N1H922_9EURO</name>
<dbReference type="GeneID" id="28732317"/>
<keyword evidence="4" id="KW-1185">Reference proteome</keyword>
<comment type="subcellular location">
    <subcellularLocation>
        <location evidence="1">Nucleus</location>
    </subcellularLocation>
</comment>
<dbReference type="GO" id="GO:0003700">
    <property type="term" value="F:DNA-binding transcription factor activity"/>
    <property type="evidence" value="ECO:0007669"/>
    <property type="project" value="TreeGrafter"/>
</dbReference>
<dbReference type="RefSeq" id="XP_017999945.1">
    <property type="nucleotide sequence ID" value="XM_018140436.1"/>
</dbReference>
<dbReference type="AlphaFoldDB" id="A0A0N1H922"/>
<sequence length="277" mass="31425">MQNAIHIKDESVWAAIWTFLFQEGVRGQPGEWRTHLGALRSLFRNNQTAIRNNAVARACYQTYICLAIFGNFEVDNELEQMLADTPNELDCIQPVHGITHVLLQIVLSIHKIANSKTSCPKVESDKIELQLLLYSPEAISTSDLDLSSATVLVIYAHIYYYAIVIHFRRLVLRQSPSMLQDLVEQAIENLELTESAEGNPKGCVWLWPCLVVAAECVRPDLQSRMTAWFCAKERHGFLNLDLAGELARDVWSRRTTSPHDIHWSDGLHGSKYDVLPL</sequence>
<dbReference type="PANTHER" id="PTHR37534">
    <property type="entry name" value="TRANSCRIPTIONAL ACTIVATOR PROTEIN UGA3"/>
    <property type="match status" value="1"/>
</dbReference>
<dbReference type="GO" id="GO:0005634">
    <property type="term" value="C:nucleus"/>
    <property type="evidence" value="ECO:0007669"/>
    <property type="project" value="UniProtKB-SubCell"/>
</dbReference>